<proteinExistence type="predicted"/>
<keyword evidence="2" id="KW-1185">Reference proteome</keyword>
<dbReference type="OrthoDB" id="2447334at2759"/>
<reference evidence="1" key="1">
    <citation type="journal article" date="2020" name="Fungal Divers.">
        <title>Resolving the Mortierellaceae phylogeny through synthesis of multi-gene phylogenetics and phylogenomics.</title>
        <authorList>
            <person name="Vandepol N."/>
            <person name="Liber J."/>
            <person name="Desiro A."/>
            <person name="Na H."/>
            <person name="Kennedy M."/>
            <person name="Barry K."/>
            <person name="Grigoriev I.V."/>
            <person name="Miller A.N."/>
            <person name="O'Donnell K."/>
            <person name="Stajich J.E."/>
            <person name="Bonito G."/>
        </authorList>
    </citation>
    <scope>NUCLEOTIDE SEQUENCE</scope>
    <source>
        <strain evidence="1">MES-2147</strain>
    </source>
</reference>
<dbReference type="Proteomes" id="UP000749646">
    <property type="component" value="Unassembled WGS sequence"/>
</dbReference>
<accession>A0A9P6LS05</accession>
<comment type="caution">
    <text evidence="1">The sequence shown here is derived from an EMBL/GenBank/DDBJ whole genome shotgun (WGS) entry which is preliminary data.</text>
</comment>
<organism evidence="1 2">
    <name type="scientific">Modicella reniformis</name>
    <dbReference type="NCBI Taxonomy" id="1440133"/>
    <lineage>
        <taxon>Eukaryota</taxon>
        <taxon>Fungi</taxon>
        <taxon>Fungi incertae sedis</taxon>
        <taxon>Mucoromycota</taxon>
        <taxon>Mortierellomycotina</taxon>
        <taxon>Mortierellomycetes</taxon>
        <taxon>Mortierellales</taxon>
        <taxon>Mortierellaceae</taxon>
        <taxon>Modicella</taxon>
    </lineage>
</organism>
<evidence type="ECO:0000313" key="2">
    <source>
        <dbReference type="Proteomes" id="UP000749646"/>
    </source>
</evidence>
<dbReference type="AlphaFoldDB" id="A0A9P6LS05"/>
<name>A0A9P6LS05_9FUNG</name>
<dbReference type="EMBL" id="JAAAHW010010344">
    <property type="protein sequence ID" value="KAF9927262.1"/>
    <property type="molecule type" value="Genomic_DNA"/>
</dbReference>
<gene>
    <name evidence="1" type="ORF">BGZ65_006883</name>
</gene>
<evidence type="ECO:0000313" key="1">
    <source>
        <dbReference type="EMBL" id="KAF9927262.1"/>
    </source>
</evidence>
<sequence length="69" mass="7955">KIAQIQSLMEFKIILRAMAFEDEADRAEFRAVLEARPGEPRQELNDSERAYLADTKEVGKLLGKSWMDK</sequence>
<protein>
    <submittedName>
        <fullName evidence="1">Uncharacterized protein</fullName>
    </submittedName>
</protein>
<feature type="non-terminal residue" evidence="1">
    <location>
        <position position="1"/>
    </location>
</feature>